<sequence>MHFLLTTLKVVYMLSTPMPEVMEDETLEMTRRRDKWENDDYIYRGHILNGMCDSLFDIYQNVESAKELWDSLESKYMAEDASSKKFIMSNFNNYKMVDSRPVMEQYNEFLRILGQYAQHNMKMDESISV</sequence>
<protein>
    <submittedName>
        <fullName evidence="1">Uncharacterized protein</fullName>
    </submittedName>
</protein>
<comment type="caution">
    <text evidence="1">The sequence shown here is derived from an EMBL/GenBank/DDBJ whole genome shotgun (WGS) entry which is preliminary data.</text>
</comment>
<proteinExistence type="predicted"/>
<accession>A0ACB8Z547</accession>
<dbReference type="EMBL" id="CM042057">
    <property type="protein sequence ID" value="KAI3692728.1"/>
    <property type="molecule type" value="Genomic_DNA"/>
</dbReference>
<reference evidence="2" key="1">
    <citation type="journal article" date="2022" name="Mol. Ecol. Resour.">
        <title>The genomes of chicory, endive, great burdock and yacon provide insights into Asteraceae palaeo-polyploidization history and plant inulin production.</title>
        <authorList>
            <person name="Fan W."/>
            <person name="Wang S."/>
            <person name="Wang H."/>
            <person name="Wang A."/>
            <person name="Jiang F."/>
            <person name="Liu H."/>
            <person name="Zhao H."/>
            <person name="Xu D."/>
            <person name="Zhang Y."/>
        </authorList>
    </citation>
    <scope>NUCLEOTIDE SEQUENCE [LARGE SCALE GENOMIC DNA]</scope>
    <source>
        <strain evidence="2">cv. Niubang</strain>
    </source>
</reference>
<keyword evidence="2" id="KW-1185">Reference proteome</keyword>
<name>A0ACB8Z547_ARCLA</name>
<evidence type="ECO:0000313" key="1">
    <source>
        <dbReference type="EMBL" id="KAI3692728.1"/>
    </source>
</evidence>
<organism evidence="1 2">
    <name type="scientific">Arctium lappa</name>
    <name type="common">Greater burdock</name>
    <name type="synonym">Lappa major</name>
    <dbReference type="NCBI Taxonomy" id="4217"/>
    <lineage>
        <taxon>Eukaryota</taxon>
        <taxon>Viridiplantae</taxon>
        <taxon>Streptophyta</taxon>
        <taxon>Embryophyta</taxon>
        <taxon>Tracheophyta</taxon>
        <taxon>Spermatophyta</taxon>
        <taxon>Magnoliopsida</taxon>
        <taxon>eudicotyledons</taxon>
        <taxon>Gunneridae</taxon>
        <taxon>Pentapetalae</taxon>
        <taxon>asterids</taxon>
        <taxon>campanulids</taxon>
        <taxon>Asterales</taxon>
        <taxon>Asteraceae</taxon>
        <taxon>Carduoideae</taxon>
        <taxon>Cardueae</taxon>
        <taxon>Arctiinae</taxon>
        <taxon>Arctium</taxon>
    </lineage>
</organism>
<reference evidence="1 2" key="2">
    <citation type="journal article" date="2022" name="Mol. Ecol. Resour.">
        <title>The genomes of chicory, endive, great burdock and yacon provide insights into Asteraceae paleo-polyploidization history and plant inulin production.</title>
        <authorList>
            <person name="Fan W."/>
            <person name="Wang S."/>
            <person name="Wang H."/>
            <person name="Wang A."/>
            <person name="Jiang F."/>
            <person name="Liu H."/>
            <person name="Zhao H."/>
            <person name="Xu D."/>
            <person name="Zhang Y."/>
        </authorList>
    </citation>
    <scope>NUCLEOTIDE SEQUENCE [LARGE SCALE GENOMIC DNA]</scope>
    <source>
        <strain evidence="2">cv. Niubang</strain>
    </source>
</reference>
<gene>
    <name evidence="1" type="ORF">L6452_32550</name>
</gene>
<evidence type="ECO:0000313" key="2">
    <source>
        <dbReference type="Proteomes" id="UP001055879"/>
    </source>
</evidence>
<dbReference type="Proteomes" id="UP001055879">
    <property type="component" value="Linkage Group LG11"/>
</dbReference>